<accession>A0A8X7CH36</accession>
<name>A0A8X7CH36_9ARAC</name>
<keyword evidence="2" id="KW-1185">Reference proteome</keyword>
<reference evidence="1" key="1">
    <citation type="submission" date="2020-08" db="EMBL/GenBank/DDBJ databases">
        <title>Multicomponent nature underlies the extraordinary mechanical properties of spider dragline silk.</title>
        <authorList>
            <person name="Kono N."/>
            <person name="Nakamura H."/>
            <person name="Mori M."/>
            <person name="Yoshida Y."/>
            <person name="Ohtoshi R."/>
            <person name="Malay A.D."/>
            <person name="Moran D.A.P."/>
            <person name="Tomita M."/>
            <person name="Numata K."/>
            <person name="Arakawa K."/>
        </authorList>
    </citation>
    <scope>NUCLEOTIDE SEQUENCE</scope>
</reference>
<organism evidence="1 2">
    <name type="scientific">Trichonephila inaurata madagascariensis</name>
    <dbReference type="NCBI Taxonomy" id="2747483"/>
    <lineage>
        <taxon>Eukaryota</taxon>
        <taxon>Metazoa</taxon>
        <taxon>Ecdysozoa</taxon>
        <taxon>Arthropoda</taxon>
        <taxon>Chelicerata</taxon>
        <taxon>Arachnida</taxon>
        <taxon>Araneae</taxon>
        <taxon>Araneomorphae</taxon>
        <taxon>Entelegynae</taxon>
        <taxon>Araneoidea</taxon>
        <taxon>Nephilidae</taxon>
        <taxon>Trichonephila</taxon>
        <taxon>Trichonephila inaurata</taxon>
    </lineage>
</organism>
<dbReference type="Proteomes" id="UP000886998">
    <property type="component" value="Unassembled WGS sequence"/>
</dbReference>
<comment type="caution">
    <text evidence="1">The sequence shown here is derived from an EMBL/GenBank/DDBJ whole genome shotgun (WGS) entry which is preliminary data.</text>
</comment>
<dbReference type="EMBL" id="BMAV01015580">
    <property type="protein sequence ID" value="GFY65615.1"/>
    <property type="molecule type" value="Genomic_DNA"/>
</dbReference>
<evidence type="ECO:0000313" key="2">
    <source>
        <dbReference type="Proteomes" id="UP000886998"/>
    </source>
</evidence>
<protein>
    <submittedName>
        <fullName evidence="1">Uncharacterized protein</fullName>
    </submittedName>
</protein>
<evidence type="ECO:0000313" key="1">
    <source>
        <dbReference type="EMBL" id="GFY65615.1"/>
    </source>
</evidence>
<proteinExistence type="predicted"/>
<sequence length="128" mass="14741">MFVENRVLNSSLSMVITTPQLANLSRVLMGLFASSVPVFYGADDPDYPLLDELYKLISKCYENSVESIERIVSSMCSFLKRLLLCSVSLWSWKEFLDVLDRCVKKQIAELEETLLVALGKILWMYWEC</sequence>
<gene>
    <name evidence="1" type="ORF">TNIN_224401</name>
</gene>
<dbReference type="AlphaFoldDB" id="A0A8X7CH36"/>